<dbReference type="InterPro" id="IPR011889">
    <property type="entry name" value="Liste_lipo_26"/>
</dbReference>
<dbReference type="InterPro" id="IPR026444">
    <property type="entry name" value="Secre_tail"/>
</dbReference>
<dbReference type="Proteomes" id="UP000319175">
    <property type="component" value="Unassembled WGS sequence"/>
</dbReference>
<sequence length="2777" mass="300694">MRKLHCTYLFFFLLFSCISSFAKSHTTTNNDSQALLIANSMLPPISYTPNSEGILYVKKGGTGLGDSWNNAIGELADALKFAKNNNAVATNPKIKQIWVAGGTYKPLYSADDTNFGNPDNYKNTFLMVKDVAIYGGFSGNETTLAQRNLDITANKSILSGTVYHILISVNDVGSALIDGFTISKIKEGPLASSTIGGNYIVSLHGGGMFNNNSSPGISNCNFLSNLVDSLGGAIYNIDSSPNITNCNFTLNRASYGGAIFNSESSSPIIFNCKFSENSSDNAGGAMGNDDASSPKIYNSLFANNKSSSYNASAIWHDGGNDALLINCNLYGNIVVKGLVGGAINTTGGKISVYNSLLWDNQPKQYFEQTPITFKNSLIQGNTNTSNGNLDATNISTAQIFNDAPNKDFTLKLGSPAINTGDNSLYNDNGGNFTTNKDLGNNPRLKDSNIDIGPYEAWPKQQSITAKDMVKTYGDISFVATATASSGLEVSYISADNSIAEAFQDSTDGNKWKLKIKKAGQVNITVKQAGNEIYNPAPDVIFKLTANKAPLAIIADTKSKEFGTADPILTFTANGFVNGDTQAVILGALRRAIGETIGTYPIAQGTLTAANYTISYTGADFTITNAPGDFITVWDMTKASSNVKIKVTITTLPSPNNLVKYFWTTPNGNSGVGTVTTSGDIFINAPSNQPTITLHVKPENLTALSVFNDPRLIDIAQWGTVAWQNMENGFLKCSNLNITATDIPDLSRVTNMKAMFADCSSLTGPANIGSWNTSNVTNMTTLFSGASVFNQDINNWDTRNVTLMPYMFREARSFNQNIGNWNTSNVTSMEGMFENATNFNQDIGSWNTANVTNMAKMFYMALIFNQNIGNWNTANVTGMDGMFYRAYAFNANIGNWDTANVTNMGGMFSFTEAFNQNIGDWNTAQVTNMGSMFWGAQVFNQNISSWNTANVTNMEGMFRNNPTFNQDIGNWNTANVTSMENMFHGAQSFNQNIGDWQLNPAVNMTNMLSESGLDCANYSATLKGWADNPNTPSGRNLGAMGCQYGTNAQAARTALTTTKGWTITDDSPSGTICGRPFITVWDMNMHVNQNAPTSLRFGITTLPNKPVSYTWTSSGGSSGSGTLTTNNSAEITGLPAGEIITLSIASEIKAINIRANSNNHIRRLINITQWGDAAWSSMDNAFNDCVNLNVTATDIPDLSAVSSMRNMFNNCQSRTGPANIGSWNTANVTNMEGLFGANLVFDQDISSWNTANVTNMGYMLSAARAFNQDLSNWNTSNVTNMEGMFQGTRASNLNISNWDTQNVTNMQGMFAFSPVFNEDISNWNTSKVTNMSNMFGGSQAFNQNISSWNTAAVTNMSEMFANATSFNQPIGNWNTASVNNMFLMFASAKNFNQDIGNWNTSAVTNMSGMFDSATAFNKPIGNWNITSVTDMHGMFNRTSSFNQDLSHWNISSVLRLGYMFVQATAFNQNIGSWQLNPNADMTSMLDFSGMDCTNYSLTLQGWANNPNIPTGRNLGASYKQYGTNAETARNFLINTKGWTITGDSPSGQSCRLDQTITVSNMVKTYGDMPFVQTATASSGLEVSYVSADNSIAEAFQDTADGNKWKLKINKAGVVNIRAQQAGNDTYAPAADVIFILTINKAALTITANALSKEYGTADPTLTFTAAGFVNGEDQTIITGVLTRIAGEAVGTYAITQGTLDAENYSITYTGEDFTITAATRDFVTVWDMSKPTFPGYEDKINITITALSGESVDYFWIASGGSTGSGTIVNSFDTNISVPTNEIITLNLKSTNLLAFTAGYSSKNLIDVSQWGAAKWSTMRSAFFDCNNLNITATDIPNLSDLTDMSYMFYGCTLLNSPTNINSWNTVNVTNMMGLFFGARTFNQEIGNWNISNVTNMQSMFQEAKSFNQNIGNWNTQNVTNMSSVFIGAEIFNQNIGNWNTQNVTKMNALFLRAYVFNQDIGNWNISNVTNTSNMFTYAKAFNQNISNWDTSNVTDMSNMFQGTRAFNQNIGNWNTEKVTNMKAMFWQAVAFNQDISNWNTVNVTNMSWMFRENIGFNQDISNWNTQNVTNMESMFLEAKTFNQNIGSWNTANVINMSYMFLRNRGFNKDISNWDTQKVTDMSSMFYDAQTFNQNIGKWKLNPAVNMSNMLDNSGMDCQNYSFTLQGWAANPYTPSGRNLGAGGRQYGTNAEAARTLLTTTKGWTITGDSPSGQSCGLTQTITASDMTKTYGDIPFVPTATASSGLEVSYVSADNSIAEAFQDSADGNKWKLKINKAGVVNITAQQAGNDTYAPAADVIFTLTINKAALTVTANAHSKIYGTTDPTLTYVVNGLVNGDTEAVISGSLTRAAGENVGTYAIEQGTVSAENYVITYTGADFNITKATLNIVADAKSKAFGTTDPSLTYTVTGLVNGDTESIITGSLSRAIGESVGIYAITQGTLSAGDNYDITFTGADFTIIERLVVDTSTQTNVTCNGGSDGSATVSITGGTAPYTYSWSPNGGTTATAIGLAAGNYTVTVTDANGSSITKDFNITEPQAVEPPTAEDVQEFCRATNPTISDLEIVGTQVRWYTSATAIQELPDDTLLVDGTIYYASQTINGCESQERTFVIITLNDQLPTPQGAPIQDLEEGATIADLVVTPSNIVWYASYDDAVNNSNPLSPTTELENGTTYYAIAMANGQCSSLPFAVTVNVTLGIGKPQKTTFKYYPNPVEDYLNIQNSGIIEKIEVYSMLGQLVKTQDCHSVEVRLFLGDLPDGTYAVSILSEGKKSTVKVVKK</sequence>
<feature type="domain" description="Secretion system C-terminal sorting" evidence="4">
    <location>
        <begin position="2708"/>
        <end position="2775"/>
    </location>
</feature>
<gene>
    <name evidence="5" type="ORF">FJA49_17170</name>
</gene>
<dbReference type="EMBL" id="VFJE01000056">
    <property type="protein sequence ID" value="TPD65910.1"/>
    <property type="molecule type" value="Genomic_DNA"/>
</dbReference>
<keyword evidence="6" id="KW-1185">Reference proteome</keyword>
<comment type="caution">
    <text evidence="5">The sequence shown here is derived from an EMBL/GenBank/DDBJ whole genome shotgun (WGS) entry which is preliminary data.</text>
</comment>
<protein>
    <submittedName>
        <fullName evidence="5">BspA family leucine-rich repeat surface protein</fullName>
    </submittedName>
</protein>
<organism evidence="5 6">
    <name type="scientific">Flavobacterium microcysteis</name>
    <dbReference type="NCBI Taxonomy" id="2596891"/>
    <lineage>
        <taxon>Bacteria</taxon>
        <taxon>Pseudomonadati</taxon>
        <taxon>Bacteroidota</taxon>
        <taxon>Flavobacteriia</taxon>
        <taxon>Flavobacteriales</taxon>
        <taxon>Flavobacteriaceae</taxon>
        <taxon>Flavobacterium</taxon>
    </lineage>
</organism>
<name>A0A501PZA6_9FLAO</name>
<dbReference type="PROSITE" id="PS51257">
    <property type="entry name" value="PROKAR_LIPOPROTEIN"/>
    <property type="match status" value="1"/>
</dbReference>
<evidence type="ECO:0000256" key="1">
    <source>
        <dbReference type="ARBA" id="ARBA00022729"/>
    </source>
</evidence>
<reference evidence="5 6" key="2">
    <citation type="submission" date="2019-06" db="EMBL/GenBank/DDBJ databases">
        <authorList>
            <person name="Seo Y."/>
        </authorList>
    </citation>
    <scope>NUCLEOTIDE SEQUENCE [LARGE SCALE GENOMIC DNA]</scope>
    <source>
        <strain evidence="5 6">MaA-Y11</strain>
    </source>
</reference>
<dbReference type="OrthoDB" id="9813840at2"/>
<dbReference type="Pfam" id="PF18962">
    <property type="entry name" value="Por_Secre_tail"/>
    <property type="match status" value="1"/>
</dbReference>
<dbReference type="InterPro" id="IPR043504">
    <property type="entry name" value="Peptidase_S1_PA_chymotrypsin"/>
</dbReference>
<dbReference type="RefSeq" id="WP_140002513.1">
    <property type="nucleotide sequence ID" value="NZ_VFJE01000056.1"/>
</dbReference>
<dbReference type="Pfam" id="PF03382">
    <property type="entry name" value="DUF285"/>
    <property type="match status" value="4"/>
</dbReference>
<proteinExistence type="predicted"/>
<evidence type="ECO:0000259" key="3">
    <source>
        <dbReference type="Pfam" id="PF18676"/>
    </source>
</evidence>
<feature type="domain" description="MBG" evidence="3">
    <location>
        <begin position="1642"/>
        <end position="1713"/>
    </location>
</feature>
<feature type="domain" description="MBG" evidence="3">
    <location>
        <begin position="550"/>
        <end position="621"/>
    </location>
</feature>
<dbReference type="NCBIfam" id="TIGR02167">
    <property type="entry name" value="Liste_lipo_26"/>
    <property type="match status" value="21"/>
</dbReference>
<dbReference type="InterPro" id="IPR041286">
    <property type="entry name" value="MBG_2"/>
</dbReference>
<reference evidence="5 6" key="1">
    <citation type="submission" date="2019-06" db="EMBL/GenBank/DDBJ databases">
        <title>Flavobacterium sp. MaA-Y11 from geoumgang.</title>
        <authorList>
            <person name="Jeong S."/>
        </authorList>
    </citation>
    <scope>NUCLEOTIDE SEQUENCE [LARGE SCALE GENOMIC DNA]</scope>
    <source>
        <strain evidence="5 6">MaA-Y11</strain>
    </source>
</reference>
<feature type="domain" description="MBG" evidence="3">
    <location>
        <begin position="2308"/>
        <end position="2378"/>
    </location>
</feature>
<dbReference type="Gene3D" id="2.40.10.10">
    <property type="entry name" value="Trypsin-like serine proteases"/>
    <property type="match status" value="1"/>
</dbReference>
<dbReference type="InterPro" id="IPR005046">
    <property type="entry name" value="DUF285"/>
</dbReference>
<feature type="chain" id="PRO_5021472727" evidence="2">
    <location>
        <begin position="23"/>
        <end position="2777"/>
    </location>
</feature>
<evidence type="ECO:0000313" key="6">
    <source>
        <dbReference type="Proteomes" id="UP000319175"/>
    </source>
</evidence>
<dbReference type="NCBIfam" id="TIGR04183">
    <property type="entry name" value="Por_Secre_tail"/>
    <property type="match status" value="1"/>
</dbReference>
<accession>A0A501PZA6</accession>
<dbReference type="InterPro" id="IPR011050">
    <property type="entry name" value="Pectin_lyase_fold/virulence"/>
</dbReference>
<dbReference type="Pfam" id="PF18676">
    <property type="entry name" value="MBG_2"/>
    <property type="match status" value="4"/>
</dbReference>
<dbReference type="Gene3D" id="3.30.160.710">
    <property type="match status" value="4"/>
</dbReference>
<keyword evidence="1 2" id="KW-0732">Signal</keyword>
<feature type="signal peptide" evidence="2">
    <location>
        <begin position="1"/>
        <end position="22"/>
    </location>
</feature>
<dbReference type="InterPro" id="IPR025667">
    <property type="entry name" value="SprB_repeat"/>
</dbReference>
<evidence type="ECO:0000259" key="4">
    <source>
        <dbReference type="Pfam" id="PF18962"/>
    </source>
</evidence>
<evidence type="ECO:0000256" key="2">
    <source>
        <dbReference type="SAM" id="SignalP"/>
    </source>
</evidence>
<evidence type="ECO:0000313" key="5">
    <source>
        <dbReference type="EMBL" id="TPD65910.1"/>
    </source>
</evidence>
<dbReference type="Pfam" id="PF13573">
    <property type="entry name" value="SprB"/>
    <property type="match status" value="1"/>
</dbReference>
<feature type="domain" description="MBG" evidence="3">
    <location>
        <begin position="2385"/>
        <end position="2457"/>
    </location>
</feature>
<dbReference type="SUPFAM" id="SSF51126">
    <property type="entry name" value="Pectin lyase-like"/>
    <property type="match status" value="1"/>
</dbReference>